<dbReference type="EMBL" id="MU865051">
    <property type="protein sequence ID" value="KAK4458954.1"/>
    <property type="molecule type" value="Genomic_DNA"/>
</dbReference>
<dbReference type="AlphaFoldDB" id="A0AAV9HFH8"/>
<evidence type="ECO:0000313" key="2">
    <source>
        <dbReference type="EMBL" id="KAK4458954.1"/>
    </source>
</evidence>
<dbReference type="Proteomes" id="UP001321749">
    <property type="component" value="Unassembled WGS sequence"/>
</dbReference>
<evidence type="ECO:0000313" key="3">
    <source>
        <dbReference type="Proteomes" id="UP001321749"/>
    </source>
</evidence>
<protein>
    <submittedName>
        <fullName evidence="2">Uncharacterized protein</fullName>
    </submittedName>
</protein>
<feature type="region of interest" description="Disordered" evidence="1">
    <location>
        <begin position="368"/>
        <end position="398"/>
    </location>
</feature>
<name>A0AAV9HFH8_9PEZI</name>
<keyword evidence="3" id="KW-1185">Reference proteome</keyword>
<feature type="region of interest" description="Disordered" evidence="1">
    <location>
        <begin position="1"/>
        <end position="94"/>
    </location>
</feature>
<reference evidence="2" key="2">
    <citation type="submission" date="2023-06" db="EMBL/GenBank/DDBJ databases">
        <authorList>
            <consortium name="Lawrence Berkeley National Laboratory"/>
            <person name="Mondo S.J."/>
            <person name="Hensen N."/>
            <person name="Bonometti L."/>
            <person name="Westerberg I."/>
            <person name="Brannstrom I.O."/>
            <person name="Guillou S."/>
            <person name="Cros-Aarteil S."/>
            <person name="Calhoun S."/>
            <person name="Haridas S."/>
            <person name="Kuo A."/>
            <person name="Pangilinan J."/>
            <person name="Riley R."/>
            <person name="Labutti K."/>
            <person name="Andreopoulos B."/>
            <person name="Lipzen A."/>
            <person name="Chen C."/>
            <person name="Yanf M."/>
            <person name="Daum C."/>
            <person name="Ng V."/>
            <person name="Clum A."/>
            <person name="Steindorff A."/>
            <person name="Ohm R."/>
            <person name="Martin F."/>
            <person name="Silar P."/>
            <person name="Natvig D."/>
            <person name="Lalanne C."/>
            <person name="Gautier V."/>
            <person name="Ament-Velasquez S.L."/>
            <person name="Kruys A."/>
            <person name="Hutchinson M.I."/>
            <person name="Powell A.J."/>
            <person name="Barry K."/>
            <person name="Miller A.N."/>
            <person name="Grigoriev I.V."/>
            <person name="Debuchy R."/>
            <person name="Gladieux P."/>
            <person name="Thoren M.H."/>
            <person name="Johannesson H."/>
        </authorList>
    </citation>
    <scope>NUCLEOTIDE SEQUENCE</scope>
    <source>
        <strain evidence="2">PSN324</strain>
    </source>
</reference>
<evidence type="ECO:0000256" key="1">
    <source>
        <dbReference type="SAM" id="MobiDB-lite"/>
    </source>
</evidence>
<gene>
    <name evidence="2" type="ORF">QBC42DRAFT_15619</name>
</gene>
<feature type="region of interest" description="Disordered" evidence="1">
    <location>
        <begin position="544"/>
        <end position="567"/>
    </location>
</feature>
<comment type="caution">
    <text evidence="2">The sequence shown here is derived from an EMBL/GenBank/DDBJ whole genome shotgun (WGS) entry which is preliminary data.</text>
</comment>
<sequence>MSDHNGALSDANPARTITDSPLPAYRSPSPAPILPNGNLNDDSQLKVENVEKVGTTEPQSASDVEISQSPIIQTPVTQESVQSATPKDARALDEEDNMDHMVEELSPPPDSPMDDVLEDRTDCTVGDAAEDTMSATSSAPVNALEDEIIVHTHHNKSSPKLEDGDVTMTNTDDSVVLESRRKRTFTKYTEVDDADDTVEAIEEQEPRTLARDRTKKHGSGNASNVIIGYWRDSTLPDPADKHIVIGFIDTRERLRTMSQFRTRDGRAIDKVKYPVPKGPGGSWVTFDKVVFDEHLVGLNQHVIKEFVRIRAANTLKNETPQQKAAKDSEAIELARQHVATNPPPASNVPPPVAYGKELPDVVAAPQHAAVQENKRRKVTASSPAPVRPQPAKPIPGTRPTSIQIGYWKASGAANPVDKHAVYGVIGTNDTFRTKLGRETRDGRPIIDQVFPSGAGALWKIQFDECELDSHLRNLTRYELKEYCRVRQRQIDQGETPDQRVENETKAVYEAQERVQQNTAAGFPHGPPIAQQEVLSVGDANDESVLPAEESDDNTPAPPRQNGLRGRKTLPDIEYSVANRGAPAPSTPNALEKRISKVANAEVDRVQRIQNRRSSRRDDGAQEAPDIAAIRKAELAKHVGKLNGIWESQEKSRIPAGDQDTKIYAGIKYERKQSGPLAGRLASAGTIINIDGEDFIEYRVLMKPSFC</sequence>
<organism evidence="2 3">
    <name type="scientific">Cladorrhinum samala</name>
    <dbReference type="NCBI Taxonomy" id="585594"/>
    <lineage>
        <taxon>Eukaryota</taxon>
        <taxon>Fungi</taxon>
        <taxon>Dikarya</taxon>
        <taxon>Ascomycota</taxon>
        <taxon>Pezizomycotina</taxon>
        <taxon>Sordariomycetes</taxon>
        <taxon>Sordariomycetidae</taxon>
        <taxon>Sordariales</taxon>
        <taxon>Podosporaceae</taxon>
        <taxon>Cladorrhinum</taxon>
    </lineage>
</organism>
<feature type="compositionally biased region" description="Polar residues" evidence="1">
    <location>
        <begin position="56"/>
        <end position="85"/>
    </location>
</feature>
<accession>A0AAV9HFH8</accession>
<proteinExistence type="predicted"/>
<reference evidence="2" key="1">
    <citation type="journal article" date="2023" name="Mol. Phylogenet. Evol.">
        <title>Genome-scale phylogeny and comparative genomics of the fungal order Sordariales.</title>
        <authorList>
            <person name="Hensen N."/>
            <person name="Bonometti L."/>
            <person name="Westerberg I."/>
            <person name="Brannstrom I.O."/>
            <person name="Guillou S."/>
            <person name="Cros-Aarteil S."/>
            <person name="Calhoun S."/>
            <person name="Haridas S."/>
            <person name="Kuo A."/>
            <person name="Mondo S."/>
            <person name="Pangilinan J."/>
            <person name="Riley R."/>
            <person name="LaButti K."/>
            <person name="Andreopoulos B."/>
            <person name="Lipzen A."/>
            <person name="Chen C."/>
            <person name="Yan M."/>
            <person name="Daum C."/>
            <person name="Ng V."/>
            <person name="Clum A."/>
            <person name="Steindorff A."/>
            <person name="Ohm R.A."/>
            <person name="Martin F."/>
            <person name="Silar P."/>
            <person name="Natvig D.O."/>
            <person name="Lalanne C."/>
            <person name="Gautier V."/>
            <person name="Ament-Velasquez S.L."/>
            <person name="Kruys A."/>
            <person name="Hutchinson M.I."/>
            <person name="Powell A.J."/>
            <person name="Barry K."/>
            <person name="Miller A.N."/>
            <person name="Grigoriev I.V."/>
            <person name="Debuchy R."/>
            <person name="Gladieux P."/>
            <person name="Hiltunen Thoren M."/>
            <person name="Johannesson H."/>
        </authorList>
    </citation>
    <scope>NUCLEOTIDE SEQUENCE</scope>
    <source>
        <strain evidence="2">PSN324</strain>
    </source>
</reference>
<feature type="region of interest" description="Disordered" evidence="1">
    <location>
        <begin position="605"/>
        <end position="624"/>
    </location>
</feature>